<proteinExistence type="predicted"/>
<protein>
    <submittedName>
        <fullName evidence="1">Uncharacterized protein</fullName>
    </submittedName>
</protein>
<dbReference type="Proteomes" id="UP000253772">
    <property type="component" value="Chromosome c2"/>
</dbReference>
<gene>
    <name evidence="1" type="ORF">DDF84_028445</name>
</gene>
<evidence type="ECO:0000313" key="2">
    <source>
        <dbReference type="Proteomes" id="UP000253772"/>
    </source>
</evidence>
<dbReference type="EMBL" id="CP037901">
    <property type="protein sequence ID" value="QBP13531.1"/>
    <property type="molecule type" value="Genomic_DNA"/>
</dbReference>
<dbReference type="OrthoDB" id="769885at2"/>
<organism evidence="1 2">
    <name type="scientific">Cupriavidus metallidurans</name>
    <dbReference type="NCBI Taxonomy" id="119219"/>
    <lineage>
        <taxon>Bacteria</taxon>
        <taxon>Pseudomonadati</taxon>
        <taxon>Pseudomonadota</taxon>
        <taxon>Betaproteobacteria</taxon>
        <taxon>Burkholderiales</taxon>
        <taxon>Burkholderiaceae</taxon>
        <taxon>Cupriavidus</taxon>
    </lineage>
</organism>
<evidence type="ECO:0000313" key="1">
    <source>
        <dbReference type="EMBL" id="QBP13531.1"/>
    </source>
</evidence>
<dbReference type="AlphaFoldDB" id="A0A482IYL9"/>
<name>A0A482IYL9_9BURK</name>
<sequence length="76" mass="9006">MDKLDRRQLRHCVPVINSGGRPAYVPLSSVPQPWQDELRDIIRREQVPIFSLEGRGDCMFVWDWSSWLDDELFCPF</sequence>
<reference evidence="1 2" key="1">
    <citation type="submission" date="2019-03" db="EMBL/GenBank/DDBJ databases">
        <title>Comparative insights into the high quality Complete genome sequence of highly metal resistant Cupriavidus metallidurans strain BS1 isolated from a gold-copper mine.</title>
        <authorList>
            <person name="Mazhar H.S."/>
            <person name="Rensing C."/>
        </authorList>
    </citation>
    <scope>NUCLEOTIDE SEQUENCE [LARGE SCALE GENOMIC DNA]</scope>
    <source>
        <strain evidence="1 2">BS1</strain>
    </source>
</reference>
<accession>A0A482IYL9</accession>